<feature type="domain" description="PurM-like C-terminal" evidence="10">
    <location>
        <begin position="194"/>
        <end position="361"/>
    </location>
</feature>
<evidence type="ECO:0000256" key="7">
    <source>
        <dbReference type="ARBA" id="ARBA00023266"/>
    </source>
</evidence>
<dbReference type="InterPro" id="IPR016188">
    <property type="entry name" value="PurM-like_N"/>
</dbReference>
<keyword evidence="3" id="KW-0808">Transferase</keyword>
<dbReference type="InterPro" id="IPR036921">
    <property type="entry name" value="PurM-like_N_sf"/>
</dbReference>
<dbReference type="Proteomes" id="UP001642483">
    <property type="component" value="Unassembled WGS sequence"/>
</dbReference>
<keyword evidence="5" id="KW-0418">Kinase</keyword>
<evidence type="ECO:0000256" key="6">
    <source>
        <dbReference type="ARBA" id="ARBA00022840"/>
    </source>
</evidence>
<dbReference type="NCBIfam" id="TIGR00476">
    <property type="entry name" value="selD"/>
    <property type="match status" value="1"/>
</dbReference>
<accession>A0ABP0FCM2</accession>
<evidence type="ECO:0000256" key="3">
    <source>
        <dbReference type="ARBA" id="ARBA00022679"/>
    </source>
</evidence>
<proteinExistence type="predicted"/>
<dbReference type="Gene3D" id="3.90.650.10">
    <property type="entry name" value="PurM-like C-terminal domain"/>
    <property type="match status" value="1"/>
</dbReference>
<evidence type="ECO:0000256" key="5">
    <source>
        <dbReference type="ARBA" id="ARBA00022777"/>
    </source>
</evidence>
<evidence type="ECO:0000259" key="9">
    <source>
        <dbReference type="Pfam" id="PF00586"/>
    </source>
</evidence>
<dbReference type="PANTHER" id="PTHR10256">
    <property type="entry name" value="SELENIDE, WATER DIKINASE"/>
    <property type="match status" value="1"/>
</dbReference>
<evidence type="ECO:0000256" key="8">
    <source>
        <dbReference type="ARBA" id="ARBA00049005"/>
    </source>
</evidence>
<dbReference type="InterPro" id="IPR010918">
    <property type="entry name" value="PurM-like_C_dom"/>
</dbReference>
<dbReference type="InterPro" id="IPR004536">
    <property type="entry name" value="SPS/SelD"/>
</dbReference>
<dbReference type="SUPFAM" id="SSF55326">
    <property type="entry name" value="PurM N-terminal domain-like"/>
    <property type="match status" value="1"/>
</dbReference>
<organism evidence="11 12">
    <name type="scientific">Clavelina lepadiformis</name>
    <name type="common">Light-bulb sea squirt</name>
    <name type="synonym">Ascidia lepadiformis</name>
    <dbReference type="NCBI Taxonomy" id="159417"/>
    <lineage>
        <taxon>Eukaryota</taxon>
        <taxon>Metazoa</taxon>
        <taxon>Chordata</taxon>
        <taxon>Tunicata</taxon>
        <taxon>Ascidiacea</taxon>
        <taxon>Aplousobranchia</taxon>
        <taxon>Clavelinidae</taxon>
        <taxon>Clavelina</taxon>
    </lineage>
</organism>
<feature type="domain" description="PurM-like N-terminal" evidence="9">
    <location>
        <begin position="72"/>
        <end position="178"/>
    </location>
</feature>
<evidence type="ECO:0000313" key="11">
    <source>
        <dbReference type="EMBL" id="CAK8675982.1"/>
    </source>
</evidence>
<reference evidence="11 12" key="1">
    <citation type="submission" date="2024-02" db="EMBL/GenBank/DDBJ databases">
        <authorList>
            <person name="Daric V."/>
            <person name="Darras S."/>
        </authorList>
    </citation>
    <scope>NUCLEOTIDE SEQUENCE [LARGE SCALE GENOMIC DNA]</scope>
</reference>
<gene>
    <name evidence="11" type="ORF">CVLEPA_LOCUS5495</name>
</gene>
<dbReference type="EMBL" id="CAWYQH010000024">
    <property type="protein sequence ID" value="CAK8675982.1"/>
    <property type="molecule type" value="Genomic_DNA"/>
</dbReference>
<keyword evidence="6" id="KW-0067">ATP-binding</keyword>
<evidence type="ECO:0000256" key="1">
    <source>
        <dbReference type="ARBA" id="ARBA00003786"/>
    </source>
</evidence>
<keyword evidence="7" id="KW-0711">Selenium</keyword>
<dbReference type="InterPro" id="IPR036676">
    <property type="entry name" value="PurM-like_C_sf"/>
</dbReference>
<protein>
    <recommendedName>
        <fullName evidence="2">selenide, water dikinase</fullName>
        <ecNumber evidence="2">2.7.9.3</ecNumber>
    </recommendedName>
</protein>
<comment type="function">
    <text evidence="1">Synthesizes selenophosphate from selenide and ATP.</text>
</comment>
<comment type="catalytic activity">
    <reaction evidence="8">
        <text>hydrogenselenide + ATP + H2O = selenophosphate + AMP + phosphate + 2 H(+)</text>
        <dbReference type="Rhea" id="RHEA:18737"/>
        <dbReference type="ChEBI" id="CHEBI:15377"/>
        <dbReference type="ChEBI" id="CHEBI:15378"/>
        <dbReference type="ChEBI" id="CHEBI:16144"/>
        <dbReference type="ChEBI" id="CHEBI:29317"/>
        <dbReference type="ChEBI" id="CHEBI:30616"/>
        <dbReference type="ChEBI" id="CHEBI:43474"/>
        <dbReference type="ChEBI" id="CHEBI:456215"/>
        <dbReference type="EC" id="2.7.9.3"/>
    </reaction>
</comment>
<sequence>MTLRTKFNPEAHELDAKFRLTKYTALHGGACKVPSDVLNRLLEELGGIDQFQDDQFLGGMIIPKMGIGLDSCVIPLRFGGLSLIQTTDFFYPLVDDPYMMGKIACCNVLSDLYAMGVTECDNMLMLLGISSKFSEKARDVVVPLMMRGFKDCAEEAGTTVNGGQTVLNPWCLIGGVATAVCQLNEFIMPNNAVPGDVLVLTKPLGTQVSCNAHQWLEQKSDKWNRIKLIVTEEEVEKAYQDSMFIMARLNKTAAQLMHTHNSHGATDVTGFGILGHAQNLVKQQKNAVNFIIHNLPCIAKMAAIAKCCGNTFGLLQGTSAETSGGLLICLPREQAAKYCAEIKKVEGHQAWIIGIVEGGNQTAKIIDKPRVIEVETLDDGTVQSVPPTTTSRRPNHPKAVVQEPQKVVLQQIPQAVQEQPDLPVVSQQLPTIIQQIEQTPASMHQQTICNITPVTLQTSQQVQQVIVEDPQQYQHMQQQAQYQNHH</sequence>
<dbReference type="PANTHER" id="PTHR10256:SF0">
    <property type="entry name" value="INACTIVE SELENIDE, WATER DIKINASE-LIKE PROTEIN-RELATED"/>
    <property type="match status" value="1"/>
</dbReference>
<dbReference type="EC" id="2.7.9.3" evidence="2"/>
<dbReference type="SUPFAM" id="SSF56042">
    <property type="entry name" value="PurM C-terminal domain-like"/>
    <property type="match status" value="1"/>
</dbReference>
<evidence type="ECO:0000259" key="10">
    <source>
        <dbReference type="Pfam" id="PF02769"/>
    </source>
</evidence>
<evidence type="ECO:0000256" key="4">
    <source>
        <dbReference type="ARBA" id="ARBA00022741"/>
    </source>
</evidence>
<keyword evidence="4" id="KW-0547">Nucleotide-binding</keyword>
<dbReference type="CDD" id="cd02195">
    <property type="entry name" value="SelD"/>
    <property type="match status" value="1"/>
</dbReference>
<keyword evidence="12" id="KW-1185">Reference proteome</keyword>
<evidence type="ECO:0000256" key="2">
    <source>
        <dbReference type="ARBA" id="ARBA00011997"/>
    </source>
</evidence>
<comment type="caution">
    <text evidence="11">The sequence shown here is derived from an EMBL/GenBank/DDBJ whole genome shotgun (WGS) entry which is preliminary data.</text>
</comment>
<name>A0ABP0FCM2_CLALP</name>
<dbReference type="Gene3D" id="3.30.1330.10">
    <property type="entry name" value="PurM-like, N-terminal domain"/>
    <property type="match status" value="1"/>
</dbReference>
<evidence type="ECO:0000313" key="12">
    <source>
        <dbReference type="Proteomes" id="UP001642483"/>
    </source>
</evidence>
<dbReference type="Pfam" id="PF02769">
    <property type="entry name" value="AIRS_C"/>
    <property type="match status" value="1"/>
</dbReference>
<dbReference type="Pfam" id="PF00586">
    <property type="entry name" value="AIRS"/>
    <property type="match status" value="1"/>
</dbReference>